<evidence type="ECO:0000256" key="2">
    <source>
        <dbReference type="ARBA" id="ARBA00022679"/>
    </source>
</evidence>
<name>A0A917AU95_9BACI</name>
<dbReference type="GO" id="GO:0032259">
    <property type="term" value="P:methylation"/>
    <property type="evidence" value="ECO:0007669"/>
    <property type="project" value="UniProtKB-KW"/>
</dbReference>
<dbReference type="InterPro" id="IPR041698">
    <property type="entry name" value="Methyltransf_25"/>
</dbReference>
<protein>
    <submittedName>
        <fullName evidence="4">Methyltransferase</fullName>
    </submittedName>
</protein>
<dbReference type="SUPFAM" id="SSF53335">
    <property type="entry name" value="S-adenosyl-L-methionine-dependent methyltransferases"/>
    <property type="match status" value="1"/>
</dbReference>
<organism evidence="4 5">
    <name type="scientific">Priestia taiwanensis</name>
    <dbReference type="NCBI Taxonomy" id="1347902"/>
    <lineage>
        <taxon>Bacteria</taxon>
        <taxon>Bacillati</taxon>
        <taxon>Bacillota</taxon>
        <taxon>Bacilli</taxon>
        <taxon>Bacillales</taxon>
        <taxon>Bacillaceae</taxon>
        <taxon>Priestia</taxon>
    </lineage>
</organism>
<sequence length="243" mass="28216">MAYGRFAHLYDELMSDVPYEKWMSYVKQYVPAKGASVLDVACGTGTITQLFMQHGYNVTGVDLSEEMLAVAAGKVGDKVPLYAQDMSQLDIGATFDVVTIFCDSLNYVLDEEDIKRTFASVYEHVKQDGYFLFDVHSLYKIHDIFANETFTVNEEEISLIWNCFEGEYEHSVEHELTFFTKDEQNDYYHRFDEFHVQRTFEPAQYIQWLEEAGFEVVSVRAEYGDEDVEETSDRIFFAARKNK</sequence>
<keyword evidence="2" id="KW-0808">Transferase</keyword>
<dbReference type="PANTHER" id="PTHR43861">
    <property type="entry name" value="TRANS-ACONITATE 2-METHYLTRANSFERASE-RELATED"/>
    <property type="match status" value="1"/>
</dbReference>
<evidence type="ECO:0000259" key="3">
    <source>
        <dbReference type="Pfam" id="PF13649"/>
    </source>
</evidence>
<accession>A0A917AU95</accession>
<dbReference type="InterPro" id="IPR029063">
    <property type="entry name" value="SAM-dependent_MTases_sf"/>
</dbReference>
<dbReference type="Gene3D" id="2.20.25.110">
    <property type="entry name" value="S-adenosyl-L-methionine-dependent methyltransferases"/>
    <property type="match status" value="1"/>
</dbReference>
<dbReference type="GO" id="GO:0008168">
    <property type="term" value="F:methyltransferase activity"/>
    <property type="evidence" value="ECO:0007669"/>
    <property type="project" value="UniProtKB-KW"/>
</dbReference>
<keyword evidence="5" id="KW-1185">Reference proteome</keyword>
<dbReference type="AlphaFoldDB" id="A0A917AU95"/>
<comment type="caution">
    <text evidence="4">The sequence shown here is derived from an EMBL/GenBank/DDBJ whole genome shotgun (WGS) entry which is preliminary data.</text>
</comment>
<evidence type="ECO:0000313" key="4">
    <source>
        <dbReference type="EMBL" id="GGE74751.1"/>
    </source>
</evidence>
<dbReference type="EMBL" id="BMFK01000002">
    <property type="protein sequence ID" value="GGE74751.1"/>
    <property type="molecule type" value="Genomic_DNA"/>
</dbReference>
<keyword evidence="1 4" id="KW-0489">Methyltransferase</keyword>
<dbReference type="Proteomes" id="UP000605259">
    <property type="component" value="Unassembled WGS sequence"/>
</dbReference>
<evidence type="ECO:0000256" key="1">
    <source>
        <dbReference type="ARBA" id="ARBA00022603"/>
    </source>
</evidence>
<gene>
    <name evidence="4" type="ORF">GCM10007140_25760</name>
</gene>
<evidence type="ECO:0000313" key="5">
    <source>
        <dbReference type="Proteomes" id="UP000605259"/>
    </source>
</evidence>
<dbReference type="Gene3D" id="3.40.50.150">
    <property type="entry name" value="Vaccinia Virus protein VP39"/>
    <property type="match status" value="1"/>
</dbReference>
<reference evidence="4" key="1">
    <citation type="journal article" date="2014" name="Int. J. Syst. Evol. Microbiol.">
        <title>Complete genome sequence of Corynebacterium casei LMG S-19264T (=DSM 44701T), isolated from a smear-ripened cheese.</title>
        <authorList>
            <consortium name="US DOE Joint Genome Institute (JGI-PGF)"/>
            <person name="Walter F."/>
            <person name="Albersmeier A."/>
            <person name="Kalinowski J."/>
            <person name="Ruckert C."/>
        </authorList>
    </citation>
    <scope>NUCLEOTIDE SEQUENCE</scope>
    <source>
        <strain evidence="4">CGMCC 1.12698</strain>
    </source>
</reference>
<proteinExistence type="predicted"/>
<feature type="domain" description="Methyltransferase" evidence="3">
    <location>
        <begin position="37"/>
        <end position="129"/>
    </location>
</feature>
<dbReference type="Pfam" id="PF13649">
    <property type="entry name" value="Methyltransf_25"/>
    <property type="match status" value="1"/>
</dbReference>
<reference evidence="4" key="2">
    <citation type="submission" date="2020-09" db="EMBL/GenBank/DDBJ databases">
        <authorList>
            <person name="Sun Q."/>
            <person name="Zhou Y."/>
        </authorList>
    </citation>
    <scope>NUCLEOTIDE SEQUENCE</scope>
    <source>
        <strain evidence="4">CGMCC 1.12698</strain>
    </source>
</reference>
<dbReference type="RefSeq" id="WP_188388899.1">
    <property type="nucleotide sequence ID" value="NZ_BMFK01000002.1"/>
</dbReference>
<dbReference type="CDD" id="cd02440">
    <property type="entry name" value="AdoMet_MTases"/>
    <property type="match status" value="1"/>
</dbReference>
<dbReference type="PANTHER" id="PTHR43861:SF1">
    <property type="entry name" value="TRANS-ACONITATE 2-METHYLTRANSFERASE"/>
    <property type="match status" value="1"/>
</dbReference>